<sequence length="107" mass="11620">MTLTLTPNTPITPFLSGVMTNDADAAVTGISKKTLTRDADRQRRVFRPRERLGHLPPRTPPAGHGFVQHLLLPAGPGDGRPSASSPRRTNSDHPSTVALRDVHWIDA</sequence>
<evidence type="ECO:0000313" key="3">
    <source>
        <dbReference type="WBParaSite" id="GPLIN_001510400"/>
    </source>
</evidence>
<keyword evidence="2" id="KW-1185">Reference proteome</keyword>
<feature type="compositionally biased region" description="Polar residues" evidence="1">
    <location>
        <begin position="82"/>
        <end position="94"/>
    </location>
</feature>
<dbReference type="Proteomes" id="UP000050741">
    <property type="component" value="Unassembled WGS sequence"/>
</dbReference>
<name>A0A183CQE6_GLOPA</name>
<feature type="region of interest" description="Disordered" evidence="1">
    <location>
        <begin position="48"/>
        <end position="107"/>
    </location>
</feature>
<dbReference type="AlphaFoldDB" id="A0A183CQE6"/>
<protein>
    <submittedName>
        <fullName evidence="3">Transposase</fullName>
    </submittedName>
</protein>
<reference evidence="2" key="1">
    <citation type="submission" date="2013-12" db="EMBL/GenBank/DDBJ databases">
        <authorList>
            <person name="Aslett M."/>
        </authorList>
    </citation>
    <scope>NUCLEOTIDE SEQUENCE [LARGE SCALE GENOMIC DNA]</scope>
    <source>
        <strain evidence="2">Lindley</strain>
    </source>
</reference>
<dbReference type="WBParaSite" id="GPLIN_001510400">
    <property type="protein sequence ID" value="GPLIN_001510400"/>
    <property type="gene ID" value="GPLIN_001510400"/>
</dbReference>
<accession>A0A183CQE6</accession>
<proteinExistence type="predicted"/>
<organism evidence="2 3">
    <name type="scientific">Globodera pallida</name>
    <name type="common">Potato cyst nematode worm</name>
    <name type="synonym">Heterodera pallida</name>
    <dbReference type="NCBI Taxonomy" id="36090"/>
    <lineage>
        <taxon>Eukaryota</taxon>
        <taxon>Metazoa</taxon>
        <taxon>Ecdysozoa</taxon>
        <taxon>Nematoda</taxon>
        <taxon>Chromadorea</taxon>
        <taxon>Rhabditida</taxon>
        <taxon>Tylenchina</taxon>
        <taxon>Tylenchomorpha</taxon>
        <taxon>Tylenchoidea</taxon>
        <taxon>Heteroderidae</taxon>
        <taxon>Heteroderinae</taxon>
        <taxon>Globodera</taxon>
    </lineage>
</organism>
<evidence type="ECO:0000313" key="2">
    <source>
        <dbReference type="Proteomes" id="UP000050741"/>
    </source>
</evidence>
<evidence type="ECO:0000256" key="1">
    <source>
        <dbReference type="SAM" id="MobiDB-lite"/>
    </source>
</evidence>
<reference evidence="3" key="3">
    <citation type="submission" date="2016-06" db="UniProtKB">
        <authorList>
            <consortium name="WormBaseParasite"/>
        </authorList>
    </citation>
    <scope>IDENTIFICATION</scope>
</reference>
<reference evidence="2" key="2">
    <citation type="submission" date="2014-05" db="EMBL/GenBank/DDBJ databases">
        <title>The genome and life-stage specific transcriptomes of Globodera pallida elucidate key aspects of plant parasitism by a cyst nematode.</title>
        <authorList>
            <person name="Cotton J.A."/>
            <person name="Lilley C.J."/>
            <person name="Jones L.M."/>
            <person name="Kikuchi T."/>
            <person name="Reid A.J."/>
            <person name="Thorpe P."/>
            <person name="Tsai I.J."/>
            <person name="Beasley H."/>
            <person name="Blok V."/>
            <person name="Cock P.J.A."/>
            <person name="Van den Akker S.E."/>
            <person name="Holroyd N."/>
            <person name="Hunt M."/>
            <person name="Mantelin S."/>
            <person name="Naghra H."/>
            <person name="Pain A."/>
            <person name="Palomares-Rius J.E."/>
            <person name="Zarowiecki M."/>
            <person name="Berriman M."/>
            <person name="Jones J.T."/>
            <person name="Urwin P.E."/>
        </authorList>
    </citation>
    <scope>NUCLEOTIDE SEQUENCE [LARGE SCALE GENOMIC DNA]</scope>
    <source>
        <strain evidence="2">Lindley</strain>
    </source>
</reference>